<dbReference type="FunFam" id="3.40.50.720:FF:000084">
    <property type="entry name" value="Short-chain dehydrogenase reductase"/>
    <property type="match status" value="1"/>
</dbReference>
<dbReference type="GO" id="GO:0016616">
    <property type="term" value="F:oxidoreductase activity, acting on the CH-OH group of donors, NAD or NADP as acceptor"/>
    <property type="evidence" value="ECO:0007669"/>
    <property type="project" value="TreeGrafter"/>
</dbReference>
<keyword evidence="4" id="KW-1185">Reference proteome</keyword>
<dbReference type="InterPro" id="IPR036291">
    <property type="entry name" value="NAD(P)-bd_dom_sf"/>
</dbReference>
<dbReference type="OrthoDB" id="9789398at2"/>
<organism evidence="3 4">
    <name type="scientific">Phreatobacter stygius</name>
    <dbReference type="NCBI Taxonomy" id="1940610"/>
    <lineage>
        <taxon>Bacteria</taxon>
        <taxon>Pseudomonadati</taxon>
        <taxon>Pseudomonadota</taxon>
        <taxon>Alphaproteobacteria</taxon>
        <taxon>Hyphomicrobiales</taxon>
        <taxon>Phreatobacteraceae</taxon>
        <taxon>Phreatobacter</taxon>
    </lineage>
</organism>
<dbReference type="Pfam" id="PF00106">
    <property type="entry name" value="adh_short"/>
    <property type="match status" value="1"/>
</dbReference>
<sequence>MTSKEAARPLAGKVALVTGAGPKSLETPRPLAGKVALVTGAGRGLGRAFAEKLAAMGAAIAIHGMRETGPAEYGEGTTLTAVAEEVGRDHGVRTVSVLGDLTRGDEIARVVSTASEALGPIDILVHNAGGDIAARGGKPDPNDAVGIAEEDVRAVLDRNLLSTILTCQEVARGMMQRRTGRIVTLGSIAAFKGRTNGAIYAVAKAGVTHYTRCLADQLRDYDITVNCIAPGDTRTGRFLGTRAVDPARMAEGGTLDRIATVDEVARIVEIFAGPLGAFVSGQVLRVDGGGQCWPG</sequence>
<evidence type="ECO:0000313" key="3">
    <source>
        <dbReference type="EMBL" id="QCI65924.1"/>
    </source>
</evidence>
<accession>A0A4D7AW80</accession>
<dbReference type="CDD" id="cd05233">
    <property type="entry name" value="SDR_c"/>
    <property type="match status" value="1"/>
</dbReference>
<evidence type="ECO:0000256" key="2">
    <source>
        <dbReference type="RuleBase" id="RU000363"/>
    </source>
</evidence>
<reference evidence="3 4" key="1">
    <citation type="submission" date="2019-04" db="EMBL/GenBank/DDBJ databases">
        <title>Phreatobacter aquaticus sp. nov.</title>
        <authorList>
            <person name="Choi A."/>
        </authorList>
    </citation>
    <scope>NUCLEOTIDE SEQUENCE [LARGE SCALE GENOMIC DNA]</scope>
    <source>
        <strain evidence="3 4">KCTC 52518</strain>
    </source>
</reference>
<evidence type="ECO:0000256" key="1">
    <source>
        <dbReference type="ARBA" id="ARBA00006484"/>
    </source>
</evidence>
<protein>
    <submittedName>
        <fullName evidence="3">SDR family NAD(P)-dependent oxidoreductase</fullName>
    </submittedName>
</protein>
<name>A0A4D7AW80_9HYPH</name>
<dbReference type="RefSeq" id="WP_136961370.1">
    <property type="nucleotide sequence ID" value="NZ_CP039690.1"/>
</dbReference>
<dbReference type="PANTHER" id="PTHR42760:SF78">
    <property type="entry name" value="3-OXOACYL-[ACYL-CARRIER-PROTEIN] REDUCTASE [NADH]"/>
    <property type="match status" value="1"/>
</dbReference>
<dbReference type="KEGG" id="pstg:E8M01_17935"/>
<dbReference type="Proteomes" id="UP000298781">
    <property type="component" value="Chromosome"/>
</dbReference>
<dbReference type="PANTHER" id="PTHR42760">
    <property type="entry name" value="SHORT-CHAIN DEHYDROGENASES/REDUCTASES FAMILY MEMBER"/>
    <property type="match status" value="1"/>
</dbReference>
<dbReference type="AlphaFoldDB" id="A0A4D7AW80"/>
<comment type="similarity">
    <text evidence="1 2">Belongs to the short-chain dehydrogenases/reductases (SDR) family.</text>
</comment>
<dbReference type="InterPro" id="IPR002347">
    <property type="entry name" value="SDR_fam"/>
</dbReference>
<dbReference type="Gene3D" id="3.40.50.720">
    <property type="entry name" value="NAD(P)-binding Rossmann-like Domain"/>
    <property type="match status" value="1"/>
</dbReference>
<dbReference type="EMBL" id="CP039690">
    <property type="protein sequence ID" value="QCI65924.1"/>
    <property type="molecule type" value="Genomic_DNA"/>
</dbReference>
<dbReference type="PRINTS" id="PR00080">
    <property type="entry name" value="SDRFAMILY"/>
</dbReference>
<gene>
    <name evidence="3" type="ORF">E8M01_17935</name>
</gene>
<dbReference type="PRINTS" id="PR00081">
    <property type="entry name" value="GDHRDH"/>
</dbReference>
<dbReference type="PROSITE" id="PS00061">
    <property type="entry name" value="ADH_SHORT"/>
    <property type="match status" value="1"/>
</dbReference>
<proteinExistence type="inferred from homology"/>
<evidence type="ECO:0000313" key="4">
    <source>
        <dbReference type="Proteomes" id="UP000298781"/>
    </source>
</evidence>
<dbReference type="InterPro" id="IPR020904">
    <property type="entry name" value="Sc_DH/Rdtase_CS"/>
</dbReference>
<dbReference type="SUPFAM" id="SSF51735">
    <property type="entry name" value="NAD(P)-binding Rossmann-fold domains"/>
    <property type="match status" value="1"/>
</dbReference>